<dbReference type="Proteomes" id="UP000663760">
    <property type="component" value="Chromosome 6"/>
</dbReference>
<feature type="region of interest" description="Disordered" evidence="1">
    <location>
        <begin position="58"/>
        <end position="89"/>
    </location>
</feature>
<dbReference type="AlphaFoldDB" id="A0A7I8IXF1"/>
<evidence type="ECO:0000313" key="3">
    <source>
        <dbReference type="EMBL" id="CAA7398755.1"/>
    </source>
</evidence>
<dbReference type="EMBL" id="LR746269">
    <property type="protein sequence ID" value="CAA7398755.1"/>
    <property type="molecule type" value="Genomic_DNA"/>
</dbReference>
<evidence type="ECO:0000313" key="4">
    <source>
        <dbReference type="Proteomes" id="UP000663760"/>
    </source>
</evidence>
<gene>
    <name evidence="2" type="ORF">SI7747_06008747</name>
    <name evidence="3" type="ORF">SI8410_06009420</name>
</gene>
<proteinExistence type="predicted"/>
<accession>A0A7I8IXF1</accession>
<name>A0A7I8IXF1_SPIIN</name>
<protein>
    <submittedName>
        <fullName evidence="2">Uncharacterized protein</fullName>
    </submittedName>
</protein>
<dbReference type="EMBL" id="LR743593">
    <property type="protein sequence ID" value="CAA2622723.1"/>
    <property type="molecule type" value="Genomic_DNA"/>
</dbReference>
<sequence length="128" mass="13883">MNARTSTHPAAAGDSSAASSDQKQSIKWDNMTSDHVTSVGSSSFYIRCHAGAESTVGLKSDADLHTQLPSNPQPRMMISPSELTPPPEENYRCNAKKMTQKSKPSLPIMYTTPCAHSRFQVQCSLLLA</sequence>
<feature type="region of interest" description="Disordered" evidence="1">
    <location>
        <begin position="1"/>
        <end position="29"/>
    </location>
</feature>
<organism evidence="2">
    <name type="scientific">Spirodela intermedia</name>
    <name type="common">Intermediate duckweed</name>
    <dbReference type="NCBI Taxonomy" id="51605"/>
    <lineage>
        <taxon>Eukaryota</taxon>
        <taxon>Viridiplantae</taxon>
        <taxon>Streptophyta</taxon>
        <taxon>Embryophyta</taxon>
        <taxon>Tracheophyta</taxon>
        <taxon>Spermatophyta</taxon>
        <taxon>Magnoliopsida</taxon>
        <taxon>Liliopsida</taxon>
        <taxon>Araceae</taxon>
        <taxon>Lemnoideae</taxon>
        <taxon>Spirodela</taxon>
    </lineage>
</organism>
<evidence type="ECO:0000313" key="2">
    <source>
        <dbReference type="EMBL" id="CAA2622723.1"/>
    </source>
</evidence>
<reference evidence="2" key="1">
    <citation type="submission" date="2019-12" db="EMBL/GenBank/DDBJ databases">
        <authorList>
            <person name="Scholz U."/>
            <person name="Mascher M."/>
            <person name="Fiebig A."/>
        </authorList>
    </citation>
    <scope>NUCLEOTIDE SEQUENCE</scope>
</reference>
<feature type="compositionally biased region" description="Low complexity" evidence="1">
    <location>
        <begin position="10"/>
        <end position="25"/>
    </location>
</feature>
<evidence type="ECO:0000256" key="1">
    <source>
        <dbReference type="SAM" id="MobiDB-lite"/>
    </source>
</evidence>
<keyword evidence="4" id="KW-1185">Reference proteome</keyword>